<evidence type="ECO:0000256" key="7">
    <source>
        <dbReference type="ARBA" id="ARBA00023157"/>
    </source>
</evidence>
<accession>A0AA85JT00</accession>
<evidence type="ECO:0000256" key="1">
    <source>
        <dbReference type="ARBA" id="ARBA00008455"/>
    </source>
</evidence>
<evidence type="ECO:0000256" key="6">
    <source>
        <dbReference type="ARBA" id="ARBA00023145"/>
    </source>
</evidence>
<dbReference type="PROSITE" id="PS00640">
    <property type="entry name" value="THIOL_PROTEASE_ASN"/>
    <property type="match status" value="1"/>
</dbReference>
<protein>
    <recommendedName>
        <fullName evidence="9">Cathepsin B-like cysteine proteinase</fullName>
    </recommendedName>
</protein>
<evidence type="ECO:0000256" key="10">
    <source>
        <dbReference type="SAM" id="SignalP"/>
    </source>
</evidence>
<reference evidence="13" key="2">
    <citation type="submission" date="2023-11" db="UniProtKB">
        <authorList>
            <consortium name="WormBaseParasite"/>
        </authorList>
    </citation>
    <scope>IDENTIFICATION</scope>
</reference>
<name>A0AA85JT00_TRIRE</name>
<dbReference type="Gene3D" id="3.90.70.10">
    <property type="entry name" value="Cysteine proteinases"/>
    <property type="match status" value="1"/>
</dbReference>
<sequence>MILFTIIFNWILLFYVECQEDLFQPDDNQLVDYINQYPTAGWKAESNSLLRNIDGVQNPIGAQSIDQSIGKESLPTVIHTDVNITVPKHFDARSHWKNCSDIQQIHDESQCISNWAIASAKAISDRICIKSHGKIQVNLSVHNLISCCKTCGHGCHNGHASFAWHYWQSDGLVTEACQPYIFPHCEHYKYGKKYRTCGVHIFTTPVCEFQCIKGYTIPYDEDKFYGEIVYNVNNRVEDIQKEILLNGPVTATLDMFTDFPIYKSGIYKHITGNLIGMHTVRIIGWGEENGIAYWLCANSWNEDWGENGYFRIIRGENECFIESFVVAGLPKF</sequence>
<dbReference type="InterPro" id="IPR025661">
    <property type="entry name" value="Pept_asp_AS"/>
</dbReference>
<dbReference type="GO" id="GO:0006508">
    <property type="term" value="P:proteolysis"/>
    <property type="evidence" value="ECO:0007669"/>
    <property type="project" value="UniProtKB-KW"/>
</dbReference>
<evidence type="ECO:0000256" key="3">
    <source>
        <dbReference type="ARBA" id="ARBA00022729"/>
    </source>
</evidence>
<feature type="signal peptide" evidence="10">
    <location>
        <begin position="1"/>
        <end position="18"/>
    </location>
</feature>
<proteinExistence type="inferred from homology"/>
<dbReference type="InterPro" id="IPR038765">
    <property type="entry name" value="Papain-like_cys_pep_sf"/>
</dbReference>
<reference evidence="12" key="1">
    <citation type="submission" date="2022-06" db="EMBL/GenBank/DDBJ databases">
        <authorList>
            <person name="Berger JAMES D."/>
            <person name="Berger JAMES D."/>
        </authorList>
    </citation>
    <scope>NUCLEOTIDE SEQUENCE [LARGE SCALE GENOMIC DNA]</scope>
</reference>
<keyword evidence="12" id="KW-1185">Reference proteome</keyword>
<keyword evidence="3 10" id="KW-0732">Signal</keyword>
<keyword evidence="2" id="KW-0645">Protease</keyword>
<feature type="chain" id="PRO_5041733893" description="Cathepsin B-like cysteine proteinase" evidence="10">
    <location>
        <begin position="19"/>
        <end position="332"/>
    </location>
</feature>
<keyword evidence="5" id="KW-0788">Thiol protease</keyword>
<dbReference type="GO" id="GO:0008234">
    <property type="term" value="F:cysteine-type peptidase activity"/>
    <property type="evidence" value="ECO:0007669"/>
    <property type="project" value="UniProtKB-KW"/>
</dbReference>
<keyword evidence="4" id="KW-0378">Hydrolase</keyword>
<dbReference type="AlphaFoldDB" id="A0AA85JT00"/>
<dbReference type="InterPro" id="IPR013128">
    <property type="entry name" value="Peptidase_C1A"/>
</dbReference>
<evidence type="ECO:0000256" key="2">
    <source>
        <dbReference type="ARBA" id="ARBA00022670"/>
    </source>
</evidence>
<dbReference type="SUPFAM" id="SSF54001">
    <property type="entry name" value="Cysteine proteinases"/>
    <property type="match status" value="1"/>
</dbReference>
<dbReference type="InterPro" id="IPR000668">
    <property type="entry name" value="Peptidase_C1A_C"/>
</dbReference>
<evidence type="ECO:0000313" key="12">
    <source>
        <dbReference type="Proteomes" id="UP000050795"/>
    </source>
</evidence>
<dbReference type="FunFam" id="3.90.70.10:FF:000031">
    <property type="entry name" value="Cathepsin B"/>
    <property type="match status" value="1"/>
</dbReference>
<dbReference type="WBParaSite" id="TREG1_39160.1">
    <property type="protein sequence ID" value="TREG1_39160.1"/>
    <property type="gene ID" value="TREG1_39160"/>
</dbReference>
<keyword evidence="7" id="KW-1015">Disulfide bond</keyword>
<evidence type="ECO:0000256" key="9">
    <source>
        <dbReference type="ARBA" id="ARBA00073107"/>
    </source>
</evidence>
<keyword evidence="6" id="KW-0865">Zymogen</keyword>
<evidence type="ECO:0000313" key="13">
    <source>
        <dbReference type="WBParaSite" id="TREG1_39160.1"/>
    </source>
</evidence>
<evidence type="ECO:0000256" key="5">
    <source>
        <dbReference type="ARBA" id="ARBA00022807"/>
    </source>
</evidence>
<evidence type="ECO:0000259" key="11">
    <source>
        <dbReference type="SMART" id="SM00645"/>
    </source>
</evidence>
<comment type="similarity">
    <text evidence="1">Belongs to the peptidase C1 family.</text>
</comment>
<comment type="function">
    <text evidence="8">Thiol protease. Has a role as a digestive enzyme.</text>
</comment>
<feature type="domain" description="Peptidase C1A papain C-terminal" evidence="11">
    <location>
        <begin position="86"/>
        <end position="329"/>
    </location>
</feature>
<organism evidence="12 13">
    <name type="scientific">Trichobilharzia regenti</name>
    <name type="common">Nasal bird schistosome</name>
    <dbReference type="NCBI Taxonomy" id="157069"/>
    <lineage>
        <taxon>Eukaryota</taxon>
        <taxon>Metazoa</taxon>
        <taxon>Spiralia</taxon>
        <taxon>Lophotrochozoa</taxon>
        <taxon>Platyhelminthes</taxon>
        <taxon>Trematoda</taxon>
        <taxon>Digenea</taxon>
        <taxon>Strigeidida</taxon>
        <taxon>Schistosomatoidea</taxon>
        <taxon>Schistosomatidae</taxon>
        <taxon>Trichobilharzia</taxon>
    </lineage>
</organism>
<dbReference type="Pfam" id="PF00112">
    <property type="entry name" value="Peptidase_C1"/>
    <property type="match status" value="1"/>
</dbReference>
<evidence type="ECO:0000256" key="4">
    <source>
        <dbReference type="ARBA" id="ARBA00022801"/>
    </source>
</evidence>
<dbReference type="PANTHER" id="PTHR12411">
    <property type="entry name" value="CYSTEINE PROTEASE FAMILY C1-RELATED"/>
    <property type="match status" value="1"/>
</dbReference>
<evidence type="ECO:0000256" key="8">
    <source>
        <dbReference type="ARBA" id="ARBA00055576"/>
    </source>
</evidence>
<dbReference type="SMART" id="SM00645">
    <property type="entry name" value="Pept_C1"/>
    <property type="match status" value="1"/>
</dbReference>
<dbReference type="Proteomes" id="UP000050795">
    <property type="component" value="Unassembled WGS sequence"/>
</dbReference>
<dbReference type="CDD" id="cd02620">
    <property type="entry name" value="Peptidase_C1A_CathepsinB"/>
    <property type="match status" value="1"/>
</dbReference>